<gene>
    <name evidence="17" type="primary">LOC116957536</name>
</gene>
<evidence type="ECO:0000256" key="6">
    <source>
        <dbReference type="ARBA" id="ARBA00022729"/>
    </source>
</evidence>
<dbReference type="InterPro" id="IPR036734">
    <property type="entry name" value="Neur_chan_lig-bd_sf"/>
</dbReference>
<dbReference type="AlphaFoldDB" id="A0AAJ7XIQ8"/>
<keyword evidence="9 13" id="KW-0472">Membrane</keyword>
<evidence type="ECO:0000256" key="11">
    <source>
        <dbReference type="ARBA" id="ARBA00023214"/>
    </source>
</evidence>
<keyword evidence="6" id="KW-0732">Signal</keyword>
<dbReference type="PROSITE" id="PS00236">
    <property type="entry name" value="NEUROTR_ION_CHANNEL"/>
    <property type="match status" value="1"/>
</dbReference>
<proteinExistence type="inferred from homology"/>
<dbReference type="GO" id="GO:0034707">
    <property type="term" value="C:chloride channel complex"/>
    <property type="evidence" value="ECO:0007669"/>
    <property type="project" value="UniProtKB-KW"/>
</dbReference>
<dbReference type="Proteomes" id="UP001318040">
    <property type="component" value="Chromosome 76"/>
</dbReference>
<dbReference type="Gene3D" id="1.20.58.390">
    <property type="entry name" value="Neurotransmitter-gated ion-channel transmembrane domain"/>
    <property type="match status" value="1"/>
</dbReference>
<dbReference type="Gene3D" id="2.70.170.10">
    <property type="entry name" value="Neurotransmitter-gated ion-channel ligand-binding domain"/>
    <property type="match status" value="1"/>
</dbReference>
<dbReference type="InterPro" id="IPR006028">
    <property type="entry name" value="GABAA/Glycine_rcpt"/>
</dbReference>
<dbReference type="InterPro" id="IPR006201">
    <property type="entry name" value="Neur_channel"/>
</dbReference>
<dbReference type="InterPro" id="IPR038050">
    <property type="entry name" value="Neuro_actylchol_rec"/>
</dbReference>
<reference evidence="17" key="1">
    <citation type="submission" date="2025-08" db="UniProtKB">
        <authorList>
            <consortium name="RefSeq"/>
        </authorList>
    </citation>
    <scope>IDENTIFICATION</scope>
    <source>
        <tissue evidence="17">Sperm</tissue>
    </source>
</reference>
<dbReference type="GO" id="GO:0005254">
    <property type="term" value="F:chloride channel activity"/>
    <property type="evidence" value="ECO:0007669"/>
    <property type="project" value="UniProtKB-KW"/>
</dbReference>
<dbReference type="NCBIfam" id="TIGR00860">
    <property type="entry name" value="LIC"/>
    <property type="match status" value="1"/>
</dbReference>
<dbReference type="RefSeq" id="XP_032835642.1">
    <property type="nucleotide sequence ID" value="XM_032979751.1"/>
</dbReference>
<feature type="domain" description="Neurotransmitter-gated ion-channel ligand-binding" evidence="14">
    <location>
        <begin position="1"/>
        <end position="165"/>
    </location>
</feature>
<keyword evidence="7 13" id="KW-1133">Transmembrane helix</keyword>
<dbReference type="PRINTS" id="PR00253">
    <property type="entry name" value="GABAARECEPTR"/>
</dbReference>
<accession>A0AAJ7XIQ8</accession>
<comment type="similarity">
    <text evidence="13">Belongs to the ligand-gated ion channel (TC 1.A.9) family.</text>
</comment>
<dbReference type="GO" id="GO:0005886">
    <property type="term" value="C:plasma membrane"/>
    <property type="evidence" value="ECO:0007669"/>
    <property type="project" value="UniProtKB-SubCell"/>
</dbReference>
<evidence type="ECO:0000313" key="16">
    <source>
        <dbReference type="Proteomes" id="UP001318040"/>
    </source>
</evidence>
<dbReference type="SUPFAM" id="SSF90112">
    <property type="entry name" value="Neurotransmitter-gated ion-channel transmembrane pore"/>
    <property type="match status" value="1"/>
</dbReference>
<organism evidence="16 17">
    <name type="scientific">Petromyzon marinus</name>
    <name type="common">Sea lamprey</name>
    <dbReference type="NCBI Taxonomy" id="7757"/>
    <lineage>
        <taxon>Eukaryota</taxon>
        <taxon>Metazoa</taxon>
        <taxon>Chordata</taxon>
        <taxon>Craniata</taxon>
        <taxon>Vertebrata</taxon>
        <taxon>Cyclostomata</taxon>
        <taxon>Hyperoartia</taxon>
        <taxon>Petromyzontiformes</taxon>
        <taxon>Petromyzontidae</taxon>
        <taxon>Petromyzon</taxon>
    </lineage>
</organism>
<feature type="transmembrane region" description="Helical" evidence="13">
    <location>
        <begin position="230"/>
        <end position="249"/>
    </location>
</feature>
<dbReference type="InterPro" id="IPR018000">
    <property type="entry name" value="Neurotransmitter_ion_chnl_CS"/>
</dbReference>
<dbReference type="GO" id="GO:0005230">
    <property type="term" value="F:extracellular ligand-gated monoatomic ion channel activity"/>
    <property type="evidence" value="ECO:0007669"/>
    <property type="project" value="InterPro"/>
</dbReference>
<comment type="caution">
    <text evidence="13">Lacks conserved residue(s) required for the propagation of feature annotation.</text>
</comment>
<keyword evidence="4" id="KW-1003">Cell membrane</keyword>
<evidence type="ECO:0000256" key="2">
    <source>
        <dbReference type="ARBA" id="ARBA00004236"/>
    </source>
</evidence>
<evidence type="ECO:0000256" key="4">
    <source>
        <dbReference type="ARBA" id="ARBA00022475"/>
    </source>
</evidence>
<dbReference type="Pfam" id="PF02931">
    <property type="entry name" value="Neur_chan_LBD"/>
    <property type="match status" value="1"/>
</dbReference>
<evidence type="ECO:0000256" key="10">
    <source>
        <dbReference type="ARBA" id="ARBA00023173"/>
    </source>
</evidence>
<dbReference type="InterPro" id="IPR006202">
    <property type="entry name" value="Neur_chan_lig-bd"/>
</dbReference>
<sequence>MDYRVTLTLWQRWNDDRLRYSSRDFNATDLDESNAAFMWKPDLYFGNEESATVHTVTTPNSMLRIHDNGDVLYSMRLTLTLSCPMDLRTFPMDTQTCPLLITSASYTERDLLLRWRVEQAIVLADDLSIPQFELDRRITLEDCTETYRTGLFPCLKATFTLSRQMGYYVTQVYVPSLLLVMVSWLSFWINKDPAPARVNLAATTILSMITKSTDSRSFLPKVSYATAMDVWMATCLVFVIAVLVEYTLVQATARRAKDSKVVEESKESPAELEKKFTRQAVMVDVKARFVFPAAFAAFNAVYWVTCVVGLKSLQ</sequence>
<dbReference type="PANTHER" id="PTHR18945">
    <property type="entry name" value="NEUROTRANSMITTER GATED ION CHANNEL"/>
    <property type="match status" value="1"/>
</dbReference>
<evidence type="ECO:0000256" key="8">
    <source>
        <dbReference type="ARBA" id="ARBA00023065"/>
    </source>
</evidence>
<feature type="transmembrane region" description="Helical" evidence="13">
    <location>
        <begin position="165"/>
        <end position="189"/>
    </location>
</feature>
<keyword evidence="11" id="KW-0868">Chloride</keyword>
<keyword evidence="10" id="KW-0869">Chloride channel</keyword>
<dbReference type="InterPro" id="IPR036719">
    <property type="entry name" value="Neuro-gated_channel_TM_sf"/>
</dbReference>
<evidence type="ECO:0000256" key="7">
    <source>
        <dbReference type="ARBA" id="ARBA00022989"/>
    </source>
</evidence>
<dbReference type="KEGG" id="pmrn:116957536"/>
<name>A0AAJ7XIQ8_PETMA</name>
<evidence type="ECO:0000256" key="5">
    <source>
        <dbReference type="ARBA" id="ARBA00022692"/>
    </source>
</evidence>
<evidence type="ECO:0000256" key="13">
    <source>
        <dbReference type="RuleBase" id="RU000687"/>
    </source>
</evidence>
<feature type="domain" description="Neurotransmitter-gated ion-channel transmembrane" evidence="15">
    <location>
        <begin position="172"/>
        <end position="266"/>
    </location>
</feature>
<keyword evidence="5 13" id="KW-0812">Transmembrane</keyword>
<evidence type="ECO:0000259" key="15">
    <source>
        <dbReference type="Pfam" id="PF02932"/>
    </source>
</evidence>
<dbReference type="Pfam" id="PF02932">
    <property type="entry name" value="Neur_chan_memb"/>
    <property type="match status" value="1"/>
</dbReference>
<dbReference type="PRINTS" id="PR00252">
    <property type="entry name" value="NRIONCHANNEL"/>
</dbReference>
<evidence type="ECO:0000259" key="14">
    <source>
        <dbReference type="Pfam" id="PF02931"/>
    </source>
</evidence>
<evidence type="ECO:0000256" key="1">
    <source>
        <dbReference type="ARBA" id="ARBA00004141"/>
    </source>
</evidence>
<evidence type="ECO:0000256" key="3">
    <source>
        <dbReference type="ARBA" id="ARBA00022448"/>
    </source>
</evidence>
<keyword evidence="16" id="KW-1185">Reference proteome</keyword>
<protein>
    <submittedName>
        <fullName evidence="17">Glycine receptor subunit alpha-2-like</fullName>
    </submittedName>
</protein>
<dbReference type="SUPFAM" id="SSF63712">
    <property type="entry name" value="Nicotinic receptor ligand binding domain-like"/>
    <property type="match status" value="1"/>
</dbReference>
<evidence type="ECO:0000256" key="9">
    <source>
        <dbReference type="ARBA" id="ARBA00023136"/>
    </source>
</evidence>
<evidence type="ECO:0000256" key="12">
    <source>
        <dbReference type="ARBA" id="ARBA00023303"/>
    </source>
</evidence>
<dbReference type="GO" id="GO:0004888">
    <property type="term" value="F:transmembrane signaling receptor activity"/>
    <property type="evidence" value="ECO:0007669"/>
    <property type="project" value="InterPro"/>
</dbReference>
<evidence type="ECO:0000313" key="17">
    <source>
        <dbReference type="RefSeq" id="XP_032835642.1"/>
    </source>
</evidence>
<keyword evidence="8 13" id="KW-0406">Ion transport</keyword>
<keyword evidence="12 13" id="KW-0407">Ion channel</keyword>
<feature type="transmembrane region" description="Helical" evidence="13">
    <location>
        <begin position="289"/>
        <end position="310"/>
    </location>
</feature>
<dbReference type="InterPro" id="IPR006029">
    <property type="entry name" value="Neurotrans-gated_channel_TM"/>
</dbReference>
<comment type="subcellular location">
    <subcellularLocation>
        <location evidence="2">Cell membrane</location>
    </subcellularLocation>
    <subcellularLocation>
        <location evidence="1">Membrane</location>
        <topology evidence="1">Multi-pass membrane protein</topology>
    </subcellularLocation>
</comment>
<dbReference type="CDD" id="cd19049">
    <property type="entry name" value="LGIC_TM_anion"/>
    <property type="match status" value="1"/>
</dbReference>
<keyword evidence="3 13" id="KW-0813">Transport</keyword>